<name>A0A7I8IDL8_SPIIN</name>
<evidence type="ECO:0000256" key="2">
    <source>
        <dbReference type="PROSITE-ProRule" id="PRU00708"/>
    </source>
</evidence>
<feature type="repeat" description="PPR" evidence="2">
    <location>
        <begin position="69"/>
        <end position="103"/>
    </location>
</feature>
<dbReference type="Gene3D" id="1.25.40.10">
    <property type="entry name" value="Tetratricopeptide repeat domain"/>
    <property type="match status" value="2"/>
</dbReference>
<evidence type="ECO:0000256" key="1">
    <source>
        <dbReference type="ARBA" id="ARBA00022737"/>
    </source>
</evidence>
<accession>A0A7I8IDL8</accession>
<organism evidence="3">
    <name type="scientific">Spirodela intermedia</name>
    <name type="common">Intermediate duckweed</name>
    <dbReference type="NCBI Taxonomy" id="51605"/>
    <lineage>
        <taxon>Eukaryota</taxon>
        <taxon>Viridiplantae</taxon>
        <taxon>Streptophyta</taxon>
        <taxon>Embryophyta</taxon>
        <taxon>Tracheophyta</taxon>
        <taxon>Spermatophyta</taxon>
        <taxon>Magnoliopsida</taxon>
        <taxon>Liliopsida</taxon>
        <taxon>Araceae</taxon>
        <taxon>Lemnoideae</taxon>
        <taxon>Spirodela</taxon>
    </lineage>
</organism>
<protein>
    <submittedName>
        <fullName evidence="3">Uncharacterized protein</fullName>
    </submittedName>
</protein>
<dbReference type="FunFam" id="1.25.40.10:FF:000090">
    <property type="entry name" value="Pentatricopeptide repeat-containing protein, chloroplastic"/>
    <property type="match status" value="1"/>
</dbReference>
<dbReference type="PROSITE" id="PS51375">
    <property type="entry name" value="PPR"/>
    <property type="match status" value="2"/>
</dbReference>
<dbReference type="InterPro" id="IPR002885">
    <property type="entry name" value="PPR_rpt"/>
</dbReference>
<evidence type="ECO:0000313" key="4">
    <source>
        <dbReference type="Proteomes" id="UP001189122"/>
    </source>
</evidence>
<dbReference type="InterPro" id="IPR046960">
    <property type="entry name" value="PPR_At4g14850-like_plant"/>
</dbReference>
<dbReference type="Pfam" id="PF01535">
    <property type="entry name" value="PPR"/>
    <property type="match status" value="1"/>
</dbReference>
<keyword evidence="1" id="KW-0677">Repeat</keyword>
<sequence length="221" mass="23604">MPNEVTVASALFACSQLGALLHGESLHGFAIRNGIRLDLVMSTALLDMYAKCGSIWSSRKVFDGMPVRNVFSWSAIIGGFGLQGLCSEALALFDQMKEEQVEPNAVTFVSILSACSHSGELEEGRRRFESMSRDFGIAPEDEHYACMVDLLGRAGLLDEAALLIQGMPAAPGAGVWGALLGACRIHRRVGLAEKAAGELSCWSPISRAPTCCSPMSTLPPE</sequence>
<dbReference type="PANTHER" id="PTHR47926:SF344">
    <property type="entry name" value="OS07G0636900 PROTEIN"/>
    <property type="match status" value="1"/>
</dbReference>
<keyword evidence="4" id="KW-1185">Reference proteome</keyword>
<dbReference type="EMBL" id="LR743589">
    <property type="protein sequence ID" value="CAA2615786.1"/>
    <property type="molecule type" value="Genomic_DNA"/>
</dbReference>
<dbReference type="Proteomes" id="UP001189122">
    <property type="component" value="Unassembled WGS sequence"/>
</dbReference>
<feature type="repeat" description="PPR" evidence="2">
    <location>
        <begin position="104"/>
        <end position="139"/>
    </location>
</feature>
<dbReference type="Pfam" id="PF13041">
    <property type="entry name" value="PPR_2"/>
    <property type="match status" value="1"/>
</dbReference>
<dbReference type="EMBL" id="CACRZD030000002">
    <property type="protein sequence ID" value="CAA6655494.1"/>
    <property type="molecule type" value="Genomic_DNA"/>
</dbReference>
<evidence type="ECO:0000313" key="3">
    <source>
        <dbReference type="EMBL" id="CAA2615786.1"/>
    </source>
</evidence>
<dbReference type="GO" id="GO:0009451">
    <property type="term" value="P:RNA modification"/>
    <property type="evidence" value="ECO:0007669"/>
    <property type="project" value="InterPro"/>
</dbReference>
<gene>
    <name evidence="3" type="ORF">SI7747_02002034</name>
</gene>
<dbReference type="InterPro" id="IPR011990">
    <property type="entry name" value="TPR-like_helical_dom_sf"/>
</dbReference>
<dbReference type="PANTHER" id="PTHR47926">
    <property type="entry name" value="PENTATRICOPEPTIDE REPEAT-CONTAINING PROTEIN"/>
    <property type="match status" value="1"/>
</dbReference>
<dbReference type="NCBIfam" id="TIGR00756">
    <property type="entry name" value="PPR"/>
    <property type="match status" value="2"/>
</dbReference>
<reference evidence="3 4" key="1">
    <citation type="submission" date="2019-12" db="EMBL/GenBank/DDBJ databases">
        <authorList>
            <person name="Scholz U."/>
            <person name="Mascher M."/>
            <person name="Fiebig A."/>
        </authorList>
    </citation>
    <scope>NUCLEOTIDE SEQUENCE</scope>
</reference>
<proteinExistence type="predicted"/>
<dbReference type="GO" id="GO:0003723">
    <property type="term" value="F:RNA binding"/>
    <property type="evidence" value="ECO:0007669"/>
    <property type="project" value="InterPro"/>
</dbReference>
<dbReference type="AlphaFoldDB" id="A0A7I8IDL8"/>